<name>A0A7M3E3H1_RHILE</name>
<dbReference type="AlphaFoldDB" id="A0A7M3E3H1"/>
<dbReference type="EMBL" id="SIOP01000001">
    <property type="protein sequence ID" value="TAY55492.1"/>
    <property type="molecule type" value="Genomic_DNA"/>
</dbReference>
<proteinExistence type="predicted"/>
<sequence>MSEERPGLLDGAIWPGENTRLFGHKDAEAFLAQSYRSGKG</sequence>
<accession>A0A7M3E3H1</accession>
<keyword evidence="1" id="KW-0548">Nucleotidyltransferase</keyword>
<evidence type="ECO:0000313" key="2">
    <source>
        <dbReference type="Proteomes" id="UP000292974"/>
    </source>
</evidence>
<reference evidence="1 2" key="1">
    <citation type="submission" date="2019-02" db="EMBL/GenBank/DDBJ databases">
        <title>The genomic architecture of introgression among sibling species of bacteria.</title>
        <authorList>
            <person name="Cavassim M.I.A."/>
            <person name="Moeskjaer S."/>
            <person name="Moslemi C."/>
            <person name="Fields B."/>
            <person name="Bachmann A."/>
            <person name="Vilhjalmsson B."/>
            <person name="Schierup M.H."/>
            <person name="Young J.P.W."/>
            <person name="Andersen S.U."/>
        </authorList>
    </citation>
    <scope>NUCLEOTIDE SEQUENCE [LARGE SCALE GENOMIC DNA]</scope>
    <source>
        <strain evidence="1 2">SM135B</strain>
    </source>
</reference>
<comment type="caution">
    <text evidence="1">The sequence shown here is derived from an EMBL/GenBank/DDBJ whole genome shotgun (WGS) entry which is preliminary data.</text>
</comment>
<dbReference type="GO" id="GO:0003887">
    <property type="term" value="F:DNA-directed DNA polymerase activity"/>
    <property type="evidence" value="ECO:0007669"/>
    <property type="project" value="UniProtKB-EC"/>
</dbReference>
<dbReference type="EC" id="2.7.7.7" evidence="1"/>
<evidence type="ECO:0000313" key="1">
    <source>
        <dbReference type="EMBL" id="TAY55492.1"/>
    </source>
</evidence>
<dbReference type="Proteomes" id="UP000292974">
    <property type="component" value="Unassembled WGS sequence"/>
</dbReference>
<protein>
    <submittedName>
        <fullName evidence="1">DNA polymerase III subunit delta</fullName>
        <ecNumber evidence="1">2.7.7.7</ecNumber>
    </submittedName>
</protein>
<gene>
    <name evidence="1" type="ORF">ELH90_13200</name>
</gene>
<organism evidence="1 2">
    <name type="scientific">Rhizobium leguminosarum</name>
    <dbReference type="NCBI Taxonomy" id="384"/>
    <lineage>
        <taxon>Bacteria</taxon>
        <taxon>Pseudomonadati</taxon>
        <taxon>Pseudomonadota</taxon>
        <taxon>Alphaproteobacteria</taxon>
        <taxon>Hyphomicrobiales</taxon>
        <taxon>Rhizobiaceae</taxon>
        <taxon>Rhizobium/Agrobacterium group</taxon>
        <taxon>Rhizobium</taxon>
    </lineage>
</organism>
<keyword evidence="1" id="KW-0808">Transferase</keyword>
<feature type="non-terminal residue" evidence="1">
    <location>
        <position position="40"/>
    </location>
</feature>